<evidence type="ECO:0000256" key="2">
    <source>
        <dbReference type="ARBA" id="ARBA00022827"/>
    </source>
</evidence>
<keyword evidence="2" id="KW-0274">FAD</keyword>
<dbReference type="Gene3D" id="3.50.50.60">
    <property type="entry name" value="FAD/NAD(P)-binding domain"/>
    <property type="match status" value="2"/>
</dbReference>
<evidence type="ECO:0000256" key="3">
    <source>
        <dbReference type="ARBA" id="ARBA00023002"/>
    </source>
</evidence>
<comment type="caution">
    <text evidence="5">The sequence shown here is derived from an EMBL/GenBank/DDBJ whole genome shotgun (WGS) entry which is preliminary data.</text>
</comment>
<sequence length="590" mass="65759">MEEAAVLIVGAGPSGLALGALLGRMKVKVIILEKDTEVCEDPRGIVVNGDAVRISYQIGIGEGLTKRIGKDIGVLNFHRGNFRQPTFMAFDITVDWAQQAVSNNVTQFQPNYEREIRALLKEFPTCELRTGCEVVSREEVGDQTVVGYVDQAGAKRFISTSWLVGADGKRGVVRKKFLEPEGVRQEDGAWTYVGTWVAANLKITTPTPESHPSFPLWSLGYTPQQVHDAFWPSGFQHEYSVEPEDNLDNVQEHFWGLFGPWMKISGTKFSRSLAKTVVEFPRDCIEVIRCRPFTFATKIVNRWYSKRTMLIGDAAHVFPPFGGQGIATGIRDAQALGWRLAMMSKLGLSAEVRERILTGWSQERRHAWNAAMQATKLNGSIVNQRSLVGGLLYRLCMKVLWWFPSIAWRRTHMAFRDKLVYNHETCPDGFFLGSRGGGQKIAQIWVRERGQKPMLSDAALIRNLSHLSLVVLVRDGQGISPAEVAQLIKQADLPGGILTMEDVTFFHCSGRASDVVDPELAVSECYPCTTEQLAEEGITPIRGYLPTAIQERVGPSANLVLLRPDFFVHSVASDVKGMAENLQKVGEYFR</sequence>
<keyword evidence="1" id="KW-0285">Flavoprotein</keyword>
<evidence type="ECO:0000256" key="1">
    <source>
        <dbReference type="ARBA" id="ARBA00022630"/>
    </source>
</evidence>
<reference evidence="5" key="1">
    <citation type="submission" date="2023-02" db="EMBL/GenBank/DDBJ databases">
        <authorList>
            <person name="Palmer J.M."/>
        </authorList>
    </citation>
    <scope>NUCLEOTIDE SEQUENCE</scope>
    <source>
        <strain evidence="5">FW57</strain>
    </source>
</reference>
<dbReference type="GO" id="GO:0071949">
    <property type="term" value="F:FAD binding"/>
    <property type="evidence" value="ECO:0007669"/>
    <property type="project" value="InterPro"/>
</dbReference>
<accession>A0AAD4I3E0</accession>
<dbReference type="Pfam" id="PF01494">
    <property type="entry name" value="FAD_binding_3"/>
    <property type="match status" value="1"/>
</dbReference>
<dbReference type="Proteomes" id="UP001197093">
    <property type="component" value="Unassembled WGS sequence"/>
</dbReference>
<dbReference type="PANTHER" id="PTHR43476">
    <property type="entry name" value="3-(3-HYDROXY-PHENYL)PROPIONATE/3-HYDROXYCINNAMIC ACID HYDROXYLASE"/>
    <property type="match status" value="1"/>
</dbReference>
<name>A0AAD4I3E0_9PEZI</name>
<dbReference type="SUPFAM" id="SSF51905">
    <property type="entry name" value="FAD/NAD(P)-binding domain"/>
    <property type="match status" value="1"/>
</dbReference>
<keyword evidence="6" id="KW-1185">Reference proteome</keyword>
<gene>
    <name evidence="5" type="ORF">NEMBOFW57_003512</name>
</gene>
<dbReference type="InterPro" id="IPR050631">
    <property type="entry name" value="PheA/TfdB_FAD_monoxygenase"/>
</dbReference>
<evidence type="ECO:0000259" key="4">
    <source>
        <dbReference type="Pfam" id="PF01494"/>
    </source>
</evidence>
<dbReference type="InterPro" id="IPR002938">
    <property type="entry name" value="FAD-bd"/>
</dbReference>
<proteinExistence type="predicted"/>
<organism evidence="5 6">
    <name type="scientific">Staphylotrichum longicolle</name>
    <dbReference type="NCBI Taxonomy" id="669026"/>
    <lineage>
        <taxon>Eukaryota</taxon>
        <taxon>Fungi</taxon>
        <taxon>Dikarya</taxon>
        <taxon>Ascomycota</taxon>
        <taxon>Pezizomycotina</taxon>
        <taxon>Sordariomycetes</taxon>
        <taxon>Sordariomycetidae</taxon>
        <taxon>Sordariales</taxon>
        <taxon>Chaetomiaceae</taxon>
        <taxon>Staphylotrichum</taxon>
    </lineage>
</organism>
<keyword evidence="3" id="KW-0560">Oxidoreductase</keyword>
<dbReference type="AlphaFoldDB" id="A0AAD4I3E0"/>
<evidence type="ECO:0000313" key="5">
    <source>
        <dbReference type="EMBL" id="KAG7293461.1"/>
    </source>
</evidence>
<dbReference type="InterPro" id="IPR036188">
    <property type="entry name" value="FAD/NAD-bd_sf"/>
</dbReference>
<dbReference type="PRINTS" id="PR00420">
    <property type="entry name" value="RNGMNOXGNASE"/>
</dbReference>
<feature type="domain" description="FAD-binding" evidence="4">
    <location>
        <begin position="4"/>
        <end position="373"/>
    </location>
</feature>
<dbReference type="PANTHER" id="PTHR43476:SF5">
    <property type="entry name" value="FAD-DEPENDENT MONOOXYGENASE"/>
    <property type="match status" value="1"/>
</dbReference>
<protein>
    <recommendedName>
        <fullName evidence="4">FAD-binding domain-containing protein</fullName>
    </recommendedName>
</protein>
<evidence type="ECO:0000313" key="6">
    <source>
        <dbReference type="Proteomes" id="UP001197093"/>
    </source>
</evidence>
<dbReference type="GO" id="GO:0016491">
    <property type="term" value="F:oxidoreductase activity"/>
    <property type="evidence" value="ECO:0007669"/>
    <property type="project" value="UniProtKB-KW"/>
</dbReference>
<dbReference type="EMBL" id="JAHCVI010000001">
    <property type="protein sequence ID" value="KAG7293461.1"/>
    <property type="molecule type" value="Genomic_DNA"/>
</dbReference>